<gene>
    <name evidence="1" type="ORF">NUW54_g12688</name>
</gene>
<organism evidence="1 2">
    <name type="scientific">Trametes sanguinea</name>
    <dbReference type="NCBI Taxonomy" id="158606"/>
    <lineage>
        <taxon>Eukaryota</taxon>
        <taxon>Fungi</taxon>
        <taxon>Dikarya</taxon>
        <taxon>Basidiomycota</taxon>
        <taxon>Agaricomycotina</taxon>
        <taxon>Agaricomycetes</taxon>
        <taxon>Polyporales</taxon>
        <taxon>Polyporaceae</taxon>
        <taxon>Trametes</taxon>
    </lineage>
</organism>
<reference evidence="1" key="1">
    <citation type="submission" date="2022-08" db="EMBL/GenBank/DDBJ databases">
        <title>Genome Sequence of Pycnoporus sanguineus.</title>
        <authorList>
            <person name="Buettner E."/>
        </authorList>
    </citation>
    <scope>NUCLEOTIDE SEQUENCE</scope>
    <source>
        <strain evidence="1">CG-C14</strain>
    </source>
</reference>
<keyword evidence="2" id="KW-1185">Reference proteome</keyword>
<comment type="caution">
    <text evidence="1">The sequence shown here is derived from an EMBL/GenBank/DDBJ whole genome shotgun (WGS) entry which is preliminary data.</text>
</comment>
<proteinExistence type="predicted"/>
<evidence type="ECO:0000313" key="1">
    <source>
        <dbReference type="EMBL" id="KAJ2970634.1"/>
    </source>
</evidence>
<evidence type="ECO:0000313" key="2">
    <source>
        <dbReference type="Proteomes" id="UP001144978"/>
    </source>
</evidence>
<protein>
    <submittedName>
        <fullName evidence="1">Uncharacterized protein</fullName>
    </submittedName>
</protein>
<dbReference type="EMBL" id="JANSHE010005512">
    <property type="protein sequence ID" value="KAJ2970634.1"/>
    <property type="molecule type" value="Genomic_DNA"/>
</dbReference>
<sequence>MGPGHLAGGLGNGTPSSFTSNSGLGARVEDMLSPSNASAAFLPGLHHYINAKNQRPAMGSGLSSMYPGPGSNLATHTMSTSANAYWGLEWRGDVSSTSEYLRDPSTVRSSTQRQLPPAPWASSRSPSDPWWRAAHAPGQSLPQGLAAGYSRITVRRERRRRWYRREATEREERAERGRERERQRGGRMAGDGTPFSSKQASESMVGLGLAGGWGERGGERVTQPSGRDPGEHRPGEGGGVIPAGGESEELGELYPETVTPVAVGHLGMSFRPCTVRYESHNVIFHALEPSTVHMSVGSLDWDLTRAPGHGIGTASRVGRALSRLAAKRRAEEEEKMARARRQEARLKKEEEERAKRERAREQRRKEREEREAKIARARERAAQRAESKDVDTSAARSTTTPTVNGTQASSSVQPSRVVTPNGVRSPDWVLDCEICHKQGVNMVRHISLSTLPRSVYSR</sequence>
<name>A0ACC1MUY9_9APHY</name>
<accession>A0ACC1MUY9</accession>
<dbReference type="Proteomes" id="UP001144978">
    <property type="component" value="Unassembled WGS sequence"/>
</dbReference>